<evidence type="ECO:0000256" key="6">
    <source>
        <dbReference type="ARBA" id="ARBA00022980"/>
    </source>
</evidence>
<keyword evidence="6 10" id="KW-0689">Ribosomal protein</keyword>
<evidence type="ECO:0000256" key="1">
    <source>
        <dbReference type="ARBA" id="ARBA00004072"/>
    </source>
</evidence>
<comment type="subunit">
    <text evidence="3 10">Part of the 50S ribosomal subunit.</text>
</comment>
<dbReference type="HAMAP" id="MF_01326_B">
    <property type="entry name" value="Ribosomal_uL24_B"/>
    <property type="match status" value="1"/>
</dbReference>
<dbReference type="Pfam" id="PF00467">
    <property type="entry name" value="KOW"/>
    <property type="match status" value="1"/>
</dbReference>
<dbReference type="Proteomes" id="UP000199689">
    <property type="component" value="Unassembled WGS sequence"/>
</dbReference>
<evidence type="ECO:0000256" key="9">
    <source>
        <dbReference type="ARBA" id="ARBA00058688"/>
    </source>
</evidence>
<dbReference type="SMART" id="SM00739">
    <property type="entry name" value="KOW"/>
    <property type="match status" value="1"/>
</dbReference>
<dbReference type="InterPro" id="IPR005824">
    <property type="entry name" value="KOW"/>
</dbReference>
<dbReference type="InterPro" id="IPR003256">
    <property type="entry name" value="Ribosomal_uL24"/>
</dbReference>
<accession>A0A1G5V2N1</accession>
<dbReference type="EMBL" id="FMXA01000004">
    <property type="protein sequence ID" value="SDA40129.1"/>
    <property type="molecule type" value="Genomic_DNA"/>
</dbReference>
<dbReference type="Pfam" id="PF17136">
    <property type="entry name" value="ribosomal_L24"/>
    <property type="match status" value="1"/>
</dbReference>
<protein>
    <recommendedName>
        <fullName evidence="8 10">Large ribosomal subunit protein uL24</fullName>
    </recommendedName>
</protein>
<gene>
    <name evidence="10" type="primary">rplX</name>
    <name evidence="13" type="ORF">SAMN02910343_00336</name>
</gene>
<dbReference type="Gene3D" id="2.30.30.30">
    <property type="match status" value="1"/>
</dbReference>
<keyword evidence="4 10" id="KW-0699">rRNA-binding</keyword>
<keyword evidence="5 10" id="KW-0694">RNA-binding</keyword>
<proteinExistence type="inferred from homology"/>
<dbReference type="AlphaFoldDB" id="A0A1G5V2N1"/>
<evidence type="ECO:0000256" key="8">
    <source>
        <dbReference type="ARBA" id="ARBA00035206"/>
    </source>
</evidence>
<dbReference type="PROSITE" id="PS01108">
    <property type="entry name" value="RIBOSOMAL_L24"/>
    <property type="match status" value="1"/>
</dbReference>
<dbReference type="InterPro" id="IPR005825">
    <property type="entry name" value="Ribosomal_uL24_CS"/>
</dbReference>
<evidence type="ECO:0000259" key="12">
    <source>
        <dbReference type="SMART" id="SM00739"/>
    </source>
</evidence>
<comment type="function">
    <text evidence="1 10">One of two assembly initiator proteins, it binds directly to the 5'-end of the 23S rRNA, where it nucleates assembly of the 50S subunit.</text>
</comment>
<evidence type="ECO:0000256" key="5">
    <source>
        <dbReference type="ARBA" id="ARBA00022884"/>
    </source>
</evidence>
<dbReference type="PANTHER" id="PTHR12903">
    <property type="entry name" value="MITOCHONDRIAL RIBOSOMAL PROTEIN L24"/>
    <property type="match status" value="1"/>
</dbReference>
<evidence type="ECO:0000256" key="10">
    <source>
        <dbReference type="HAMAP-Rule" id="MF_01326"/>
    </source>
</evidence>
<name>A0A1G5V2N1_9FIRM</name>
<comment type="function">
    <text evidence="9 10">One of the proteins that surrounds the polypeptide exit tunnel on the outside of the subunit.</text>
</comment>
<dbReference type="InterPro" id="IPR041988">
    <property type="entry name" value="Ribosomal_uL24_KOW"/>
</dbReference>
<evidence type="ECO:0000256" key="2">
    <source>
        <dbReference type="ARBA" id="ARBA00010618"/>
    </source>
</evidence>
<dbReference type="InterPro" id="IPR057264">
    <property type="entry name" value="Ribosomal_uL24_C"/>
</dbReference>
<dbReference type="InterPro" id="IPR014722">
    <property type="entry name" value="Rib_uL2_dom2"/>
</dbReference>
<reference evidence="13 14" key="1">
    <citation type="submission" date="2016-10" db="EMBL/GenBank/DDBJ databases">
        <authorList>
            <person name="de Groot N.N."/>
        </authorList>
    </citation>
    <scope>NUCLEOTIDE SEQUENCE [LARGE SCALE GENOMIC DNA]</scope>
    <source>
        <strain evidence="13 14">DSM 15230</strain>
    </source>
</reference>
<dbReference type="CDD" id="cd06089">
    <property type="entry name" value="KOW_RPL26"/>
    <property type="match status" value="1"/>
</dbReference>
<evidence type="ECO:0000256" key="3">
    <source>
        <dbReference type="ARBA" id="ARBA00011838"/>
    </source>
</evidence>
<keyword evidence="7 10" id="KW-0687">Ribonucleoprotein</keyword>
<evidence type="ECO:0000256" key="11">
    <source>
        <dbReference type="RuleBase" id="RU003477"/>
    </source>
</evidence>
<dbReference type="NCBIfam" id="TIGR01079">
    <property type="entry name" value="rplX_bact"/>
    <property type="match status" value="1"/>
</dbReference>
<evidence type="ECO:0000313" key="14">
    <source>
        <dbReference type="Proteomes" id="UP000199689"/>
    </source>
</evidence>
<evidence type="ECO:0000313" key="13">
    <source>
        <dbReference type="EMBL" id="SDA40129.1"/>
    </source>
</evidence>
<evidence type="ECO:0000256" key="4">
    <source>
        <dbReference type="ARBA" id="ARBA00022730"/>
    </source>
</evidence>
<dbReference type="GO" id="GO:1990904">
    <property type="term" value="C:ribonucleoprotein complex"/>
    <property type="evidence" value="ECO:0007669"/>
    <property type="project" value="UniProtKB-KW"/>
</dbReference>
<dbReference type="SUPFAM" id="SSF50104">
    <property type="entry name" value="Translation proteins SH3-like domain"/>
    <property type="match status" value="1"/>
</dbReference>
<dbReference type="OrthoDB" id="9807419at2"/>
<organism evidence="13 14">
    <name type="scientific">Allisonella histaminiformans</name>
    <dbReference type="NCBI Taxonomy" id="209880"/>
    <lineage>
        <taxon>Bacteria</taxon>
        <taxon>Bacillati</taxon>
        <taxon>Bacillota</taxon>
        <taxon>Negativicutes</taxon>
        <taxon>Veillonellales</taxon>
        <taxon>Veillonellaceae</taxon>
        <taxon>Allisonella</taxon>
    </lineage>
</organism>
<dbReference type="GO" id="GO:0019843">
    <property type="term" value="F:rRNA binding"/>
    <property type="evidence" value="ECO:0007669"/>
    <property type="project" value="UniProtKB-UniRule"/>
</dbReference>
<comment type="similarity">
    <text evidence="2 10 11">Belongs to the universal ribosomal protein uL24 family.</text>
</comment>
<feature type="domain" description="KOW" evidence="12">
    <location>
        <begin position="6"/>
        <end position="33"/>
    </location>
</feature>
<dbReference type="GO" id="GO:0005840">
    <property type="term" value="C:ribosome"/>
    <property type="evidence" value="ECO:0007669"/>
    <property type="project" value="UniProtKB-KW"/>
</dbReference>
<dbReference type="InterPro" id="IPR008991">
    <property type="entry name" value="Translation_prot_SH3-like_sf"/>
</dbReference>
<dbReference type="FunFam" id="2.30.30.30:FF:000004">
    <property type="entry name" value="50S ribosomal protein L24"/>
    <property type="match status" value="1"/>
</dbReference>
<evidence type="ECO:0000256" key="7">
    <source>
        <dbReference type="ARBA" id="ARBA00023274"/>
    </source>
</evidence>
<dbReference type="GO" id="GO:0006412">
    <property type="term" value="P:translation"/>
    <property type="evidence" value="ECO:0007669"/>
    <property type="project" value="UniProtKB-UniRule"/>
</dbReference>
<keyword evidence="14" id="KW-1185">Reference proteome</keyword>
<dbReference type="GO" id="GO:0003735">
    <property type="term" value="F:structural constituent of ribosome"/>
    <property type="evidence" value="ECO:0007669"/>
    <property type="project" value="InterPro"/>
</dbReference>
<dbReference type="STRING" id="209880.SAMN02910343_00336"/>
<sequence length="110" mass="11996">MSQKLHVRTGDTVVVIAGKEKGKQGKIKACEPKKNRVVVEGVNMVKRHTKPSQANPQGGIIEKEAPINVSNVMILDPESKKPTRIRKEKQADGSYVRVAVKSGAVLDNVK</sequence>